<dbReference type="InterPro" id="IPR041698">
    <property type="entry name" value="Methyltransf_25"/>
</dbReference>
<dbReference type="Proteomes" id="UP001476247">
    <property type="component" value="Unassembled WGS sequence"/>
</dbReference>
<feature type="compositionally biased region" description="Low complexity" evidence="1">
    <location>
        <begin position="222"/>
        <end position="234"/>
    </location>
</feature>
<dbReference type="Gene3D" id="3.40.50.150">
    <property type="entry name" value="Vaccinia Virus protein VP39"/>
    <property type="match status" value="1"/>
</dbReference>
<dbReference type="SUPFAM" id="SSF53335">
    <property type="entry name" value="S-adenosyl-L-methionine-dependent methyltransferases"/>
    <property type="match status" value="1"/>
</dbReference>
<name>A0ABP9XKV1_9FUNG</name>
<dbReference type="Pfam" id="PF13649">
    <property type="entry name" value="Methyltransf_25"/>
    <property type="match status" value="1"/>
</dbReference>
<dbReference type="PANTHER" id="PTHR43591">
    <property type="entry name" value="METHYLTRANSFERASE"/>
    <property type="match status" value="1"/>
</dbReference>
<organism evidence="3 4">
    <name type="scientific">Helicostylum pulchrum</name>
    <dbReference type="NCBI Taxonomy" id="562976"/>
    <lineage>
        <taxon>Eukaryota</taxon>
        <taxon>Fungi</taxon>
        <taxon>Fungi incertae sedis</taxon>
        <taxon>Mucoromycota</taxon>
        <taxon>Mucoromycotina</taxon>
        <taxon>Mucoromycetes</taxon>
        <taxon>Mucorales</taxon>
        <taxon>Mucorineae</taxon>
        <taxon>Mucoraceae</taxon>
        <taxon>Helicostylum</taxon>
    </lineage>
</organism>
<evidence type="ECO:0000313" key="3">
    <source>
        <dbReference type="EMBL" id="GAA5794995.1"/>
    </source>
</evidence>
<feature type="region of interest" description="Disordered" evidence="1">
    <location>
        <begin position="204"/>
        <end position="241"/>
    </location>
</feature>
<reference evidence="3 4" key="1">
    <citation type="submission" date="2024-04" db="EMBL/GenBank/DDBJ databases">
        <title>genome sequences of Mucor flavus KT1a and Helicostylum pulchrum KT1b strains isolation_sourced from the surface of a dry-aged beef.</title>
        <authorList>
            <person name="Toyotome T."/>
            <person name="Hosono M."/>
            <person name="Torimaru M."/>
            <person name="Fukuda K."/>
            <person name="Mikami N."/>
        </authorList>
    </citation>
    <scope>NUCLEOTIDE SEQUENCE [LARGE SCALE GENOMIC DNA]</scope>
    <source>
        <strain evidence="3 4">KT1b</strain>
    </source>
</reference>
<accession>A0ABP9XKV1</accession>
<evidence type="ECO:0000256" key="1">
    <source>
        <dbReference type="SAM" id="MobiDB-lite"/>
    </source>
</evidence>
<evidence type="ECO:0000259" key="2">
    <source>
        <dbReference type="Pfam" id="PF13649"/>
    </source>
</evidence>
<dbReference type="EMBL" id="BAABUJ010000004">
    <property type="protein sequence ID" value="GAA5794995.1"/>
    <property type="molecule type" value="Genomic_DNA"/>
</dbReference>
<dbReference type="CDD" id="cd02440">
    <property type="entry name" value="AdoMet_MTases"/>
    <property type="match status" value="1"/>
</dbReference>
<sequence length="351" mass="39768">MMVNTSNANANASTVNGGTFASFLKLKWRASIKEPKVNIRHRTPNSVDDIERDWVKHSALKLAFEGDFKAPIQRLLQAGGSEVLDIGCGAGFWSSDMASRFPISYFTGIDIDKNVLPNTPSSRNVFYQRIDLIELPLPYEDGTFDYIFIRSMIDTLPDKMWDDVLKELVRIMKKGAYIECVEAYDNLFDAGPSMNTLTQLIQSSLQHPPDSPTTPTTYNIPSSSASTRSSTNSTLKSNNPWPNRIANLSQLGGMQIYHTHTPVGLYGDAIGSLLLEYWERIVKSFRREWVTNKLIPEDELERTVELMKDEVNEYNTYMSWYSVVAQKKGYNGPTIQFDDVDDFDIVHTTIF</sequence>
<protein>
    <recommendedName>
        <fullName evidence="2">Methyltransferase domain-containing protein</fullName>
    </recommendedName>
</protein>
<dbReference type="PANTHER" id="PTHR43591:SF110">
    <property type="entry name" value="RHODANESE DOMAIN-CONTAINING PROTEIN"/>
    <property type="match status" value="1"/>
</dbReference>
<gene>
    <name evidence="3" type="ORF">HPULCUR_000345</name>
</gene>
<evidence type="ECO:0000313" key="4">
    <source>
        <dbReference type="Proteomes" id="UP001476247"/>
    </source>
</evidence>
<dbReference type="InterPro" id="IPR029063">
    <property type="entry name" value="SAM-dependent_MTases_sf"/>
</dbReference>
<feature type="domain" description="Methyltransferase" evidence="2">
    <location>
        <begin position="83"/>
        <end position="175"/>
    </location>
</feature>
<proteinExistence type="predicted"/>
<keyword evidence="4" id="KW-1185">Reference proteome</keyword>
<comment type="caution">
    <text evidence="3">The sequence shown here is derived from an EMBL/GenBank/DDBJ whole genome shotgun (WGS) entry which is preliminary data.</text>
</comment>